<evidence type="ECO:0000313" key="4">
    <source>
        <dbReference type="Proteomes" id="UP001642900"/>
    </source>
</evidence>
<dbReference type="Pfam" id="PF02636">
    <property type="entry name" value="Methyltransf_28"/>
    <property type="match status" value="1"/>
</dbReference>
<keyword evidence="1 3" id="KW-0489">Methyltransferase</keyword>
<evidence type="ECO:0000313" key="3">
    <source>
        <dbReference type="EMBL" id="NGO54395.1"/>
    </source>
</evidence>
<keyword evidence="4" id="KW-1185">Reference proteome</keyword>
<sequence length="362" mass="38782">MTRLKERIAALIELNGPISVAEYMALCLFDPEDGYYTNREPFGVEGDFITAPEISQMFGELVGVWLRAAWDAIGRPLPVTVAEIGPGRGTLMKDVLRTLSRLDVGFAAKADFAMIETSPRLAEIQKETLGPAGAGVRWHDSVENLASQPLLIVGNELFDAVPIRQYIRTSSKWRERAVGLDPDGNLTFVAGAGAPDPSLLPPEAENAPEGAIIELSPARTALMETIAERIAKHGGAGLFFDYGYTTPALGDTLQALRKHRYDDSLAHPGEADLTAHVDFSALTAAAGNAGLDAHIMTQGEFLLAMGLLERAGRLGTNADLATRERLSGEVERLAGPDQMGNLFKVLAIAPRGTAVPPFIPSD</sequence>
<dbReference type="RefSeq" id="WP_165032681.1">
    <property type="nucleotide sequence ID" value="NZ_JAAKZF010000051.1"/>
</dbReference>
<organism evidence="3 4">
    <name type="scientific">Allomesorhizobium camelthorni</name>
    <dbReference type="NCBI Taxonomy" id="475069"/>
    <lineage>
        <taxon>Bacteria</taxon>
        <taxon>Pseudomonadati</taxon>
        <taxon>Pseudomonadota</taxon>
        <taxon>Alphaproteobacteria</taxon>
        <taxon>Hyphomicrobiales</taxon>
        <taxon>Phyllobacteriaceae</taxon>
        <taxon>Allomesorhizobium</taxon>
    </lineage>
</organism>
<dbReference type="Gene3D" id="3.40.50.12710">
    <property type="match status" value="1"/>
</dbReference>
<dbReference type="GO" id="GO:0035243">
    <property type="term" value="F:protein-arginine omega-N symmetric methyltransferase activity"/>
    <property type="evidence" value="ECO:0007669"/>
    <property type="project" value="TreeGrafter"/>
</dbReference>
<dbReference type="SUPFAM" id="SSF53335">
    <property type="entry name" value="S-adenosyl-L-methionine-dependent methyltransferases"/>
    <property type="match status" value="1"/>
</dbReference>
<dbReference type="AlphaFoldDB" id="A0A6G4WHW6"/>
<comment type="caution">
    <text evidence="3">The sequence shown here is derived from an EMBL/GenBank/DDBJ whole genome shotgun (WGS) entry which is preliminary data.</text>
</comment>
<dbReference type="GO" id="GO:0032259">
    <property type="term" value="P:methylation"/>
    <property type="evidence" value="ECO:0007669"/>
    <property type="project" value="UniProtKB-KW"/>
</dbReference>
<dbReference type="EMBL" id="JAAKZF010000051">
    <property type="protein sequence ID" value="NGO54395.1"/>
    <property type="molecule type" value="Genomic_DNA"/>
</dbReference>
<dbReference type="Proteomes" id="UP001642900">
    <property type="component" value="Unassembled WGS sequence"/>
</dbReference>
<evidence type="ECO:0000256" key="1">
    <source>
        <dbReference type="ARBA" id="ARBA00022603"/>
    </source>
</evidence>
<dbReference type="InterPro" id="IPR038375">
    <property type="entry name" value="NDUFAF7_sf"/>
</dbReference>
<keyword evidence="2" id="KW-0808">Transferase</keyword>
<gene>
    <name evidence="3" type="ORF">G6N73_25225</name>
</gene>
<dbReference type="PANTHER" id="PTHR12049:SF7">
    <property type="entry name" value="PROTEIN ARGININE METHYLTRANSFERASE NDUFAF7, MITOCHONDRIAL"/>
    <property type="match status" value="1"/>
</dbReference>
<name>A0A6G4WHW6_9HYPH</name>
<protein>
    <submittedName>
        <fullName evidence="3">Class I SAM-dependent methyltransferase</fullName>
    </submittedName>
</protein>
<proteinExistence type="predicted"/>
<evidence type="ECO:0000256" key="2">
    <source>
        <dbReference type="ARBA" id="ARBA00022679"/>
    </source>
</evidence>
<dbReference type="PANTHER" id="PTHR12049">
    <property type="entry name" value="PROTEIN ARGININE METHYLTRANSFERASE NDUFAF7, MITOCHONDRIAL"/>
    <property type="match status" value="1"/>
</dbReference>
<dbReference type="InterPro" id="IPR029063">
    <property type="entry name" value="SAM-dependent_MTases_sf"/>
</dbReference>
<accession>A0A6G4WHW6</accession>
<dbReference type="InterPro" id="IPR003788">
    <property type="entry name" value="NDUFAF7"/>
</dbReference>
<reference evidence="3 4" key="1">
    <citation type="submission" date="2020-02" db="EMBL/GenBank/DDBJ databases">
        <title>Genome sequence of strain CCNWXJ40-4.</title>
        <authorList>
            <person name="Gao J."/>
            <person name="Sun J."/>
        </authorList>
    </citation>
    <scope>NUCLEOTIDE SEQUENCE [LARGE SCALE GENOMIC DNA]</scope>
    <source>
        <strain evidence="3 4">CCNWXJ 40-4</strain>
    </source>
</reference>